<organism evidence="13">
    <name type="scientific">Oryza punctata</name>
    <name type="common">Red rice</name>
    <dbReference type="NCBI Taxonomy" id="4537"/>
    <lineage>
        <taxon>Eukaryota</taxon>
        <taxon>Viridiplantae</taxon>
        <taxon>Streptophyta</taxon>
        <taxon>Embryophyta</taxon>
        <taxon>Tracheophyta</taxon>
        <taxon>Spermatophyta</taxon>
        <taxon>Magnoliopsida</taxon>
        <taxon>Liliopsida</taxon>
        <taxon>Poales</taxon>
        <taxon>Poaceae</taxon>
        <taxon>BOP clade</taxon>
        <taxon>Oryzoideae</taxon>
        <taxon>Oryzeae</taxon>
        <taxon>Oryzinae</taxon>
        <taxon>Oryza</taxon>
    </lineage>
</organism>
<dbReference type="Gramene" id="OPUNC05G23480.1">
    <property type="protein sequence ID" value="OPUNC05G23480.1"/>
    <property type="gene ID" value="OPUNC05G23480"/>
</dbReference>
<evidence type="ECO:0000256" key="5">
    <source>
        <dbReference type="ARBA" id="ARBA00023155"/>
    </source>
</evidence>
<dbReference type="Proteomes" id="UP000026962">
    <property type="component" value="Chromosome 5"/>
</dbReference>
<evidence type="ECO:0000256" key="10">
    <source>
        <dbReference type="RuleBase" id="RU000682"/>
    </source>
</evidence>
<dbReference type="Pfam" id="PF00046">
    <property type="entry name" value="Homeodomain"/>
    <property type="match status" value="1"/>
</dbReference>
<feature type="compositionally biased region" description="Low complexity" evidence="11">
    <location>
        <begin position="193"/>
        <end position="206"/>
    </location>
</feature>
<feature type="DNA-binding region" description="Homeobox" evidence="9">
    <location>
        <begin position="74"/>
        <end position="138"/>
    </location>
</feature>
<dbReference type="GO" id="GO:0003700">
    <property type="term" value="F:DNA-binding transcription factor activity"/>
    <property type="evidence" value="ECO:0007669"/>
    <property type="project" value="InterPro"/>
</dbReference>
<proteinExistence type="inferred from homology"/>
<evidence type="ECO:0000256" key="7">
    <source>
        <dbReference type="ARBA" id="ARBA00023242"/>
    </source>
</evidence>
<evidence type="ECO:0000259" key="12">
    <source>
        <dbReference type="PROSITE" id="PS50071"/>
    </source>
</evidence>
<name>A0A0E0L5S3_ORYPU</name>
<keyword evidence="4 9" id="KW-0238">DNA-binding</keyword>
<dbReference type="InterPro" id="IPR044557">
    <property type="entry name" value="WOX8/9-like"/>
</dbReference>
<dbReference type="eggNOG" id="ENOG502QVSY">
    <property type="taxonomic scope" value="Eukaryota"/>
</dbReference>
<accession>A0A0E0L5S3</accession>
<keyword evidence="2" id="KW-0217">Developmental protein</keyword>
<evidence type="ECO:0000256" key="4">
    <source>
        <dbReference type="ARBA" id="ARBA00023125"/>
    </source>
</evidence>
<evidence type="ECO:0000256" key="11">
    <source>
        <dbReference type="SAM" id="MobiDB-lite"/>
    </source>
</evidence>
<evidence type="ECO:0000313" key="13">
    <source>
        <dbReference type="EnsemblPlants" id="OPUNC05G23480.1"/>
    </source>
</evidence>
<dbReference type="FunFam" id="1.10.10.60:FF:000118">
    <property type="entry name" value="WUSCHEL-related homeobox 11"/>
    <property type="match status" value="1"/>
</dbReference>
<evidence type="ECO:0000313" key="14">
    <source>
        <dbReference type="Proteomes" id="UP000026962"/>
    </source>
</evidence>
<dbReference type="PANTHER" id="PTHR47288">
    <property type="entry name" value="WUSCHEL-RELATED HOMEOBOX 9"/>
    <property type="match status" value="1"/>
</dbReference>
<dbReference type="AlphaFoldDB" id="A0A0E0L5S3"/>
<dbReference type="OMA" id="HFNVPAD"/>
<dbReference type="InterPro" id="IPR001356">
    <property type="entry name" value="HD"/>
</dbReference>
<dbReference type="GO" id="GO:0003677">
    <property type="term" value="F:DNA binding"/>
    <property type="evidence" value="ECO:0007669"/>
    <property type="project" value="UniProtKB-UniRule"/>
</dbReference>
<reference evidence="13" key="2">
    <citation type="submission" date="2018-05" db="EMBL/GenBank/DDBJ databases">
        <title>OpunRS2 (Oryza punctata Reference Sequence Version 2).</title>
        <authorList>
            <person name="Zhang J."/>
            <person name="Kudrna D."/>
            <person name="Lee S."/>
            <person name="Talag J."/>
            <person name="Welchert J."/>
            <person name="Wing R.A."/>
        </authorList>
    </citation>
    <scope>NUCLEOTIDE SEQUENCE [LARGE SCALE GENOMIC DNA]</scope>
</reference>
<dbReference type="GO" id="GO:0048731">
    <property type="term" value="P:system development"/>
    <property type="evidence" value="ECO:0007669"/>
    <property type="project" value="UniProtKB-ARBA"/>
</dbReference>
<feature type="region of interest" description="Disordered" evidence="11">
    <location>
        <begin position="150"/>
        <end position="206"/>
    </location>
</feature>
<comment type="subcellular location">
    <subcellularLocation>
        <location evidence="1 9 10">Nucleus</location>
    </subcellularLocation>
</comment>
<dbReference type="HOGENOM" id="CLU_030463_2_0_1"/>
<reference evidence="13" key="1">
    <citation type="submission" date="2015-04" db="UniProtKB">
        <authorList>
            <consortium name="EnsemblPlants"/>
        </authorList>
    </citation>
    <scope>IDENTIFICATION</scope>
</reference>
<comment type="similarity">
    <text evidence="8">Belongs to the WUS homeobox family.</text>
</comment>
<feature type="domain" description="Homeobox" evidence="12">
    <location>
        <begin position="72"/>
        <end position="137"/>
    </location>
</feature>
<protein>
    <recommendedName>
        <fullName evidence="12">Homeobox domain-containing protein</fullName>
    </recommendedName>
</protein>
<evidence type="ECO:0000256" key="6">
    <source>
        <dbReference type="ARBA" id="ARBA00023163"/>
    </source>
</evidence>
<dbReference type="GO" id="GO:1905393">
    <property type="term" value="P:plant organ formation"/>
    <property type="evidence" value="ECO:0007669"/>
    <property type="project" value="UniProtKB-ARBA"/>
</dbReference>
<dbReference type="STRING" id="4537.A0A0E0L5S3"/>
<feature type="compositionally biased region" description="Gly residues" evidence="11">
    <location>
        <begin position="31"/>
        <end position="40"/>
    </location>
</feature>
<dbReference type="EnsemblPlants" id="OPUNC05G23480.1">
    <property type="protein sequence ID" value="OPUNC05G23480.1"/>
    <property type="gene ID" value="OPUNC05G23480"/>
</dbReference>
<keyword evidence="3" id="KW-0805">Transcription regulation</keyword>
<feature type="compositionally biased region" description="Low complexity" evidence="11">
    <location>
        <begin position="156"/>
        <end position="168"/>
    </location>
</feature>
<feature type="region of interest" description="Disordered" evidence="11">
    <location>
        <begin position="22"/>
        <end position="83"/>
    </location>
</feature>
<sequence length="523" mass="54801">MASPNRHWPSMFRSNLACGNIQQQQPDMNGNGCGGGGGGSSSSSFLLSPPAASTGNGKPSLLSSGCEEGTRNPEPKPRWNPRPEQIRILEGIFNSGMVNPPRDEIRRIRLQLQEYGQVGDANVFYWFQNRKSRTKNKLRAAGHLPHHHGRAALARASPSTNIPSAAAAPAPPVTPPRHHHLPAPGVVAAPTTSSSSSSDRSSGSSKSVKPAAALLTSAAQVGMLPAATAIDLFSPAPAPTSLPLCQLYYHSHPTPLARDDQLTSPESSLLLQWPASQYMPATELGGVLGSHTQTPAITHPSISPSVLLGLCNEALGQQQEIMDDMSCCSNSKVFGHQYMDMSCTDAVSAVIRDDEKARLGLLHYGIGVTAAAAANPASHHHHHHHLASPVHSPAAAADASTAAMILPFTTAAATPSNVVATSSALADQLQGLLDAGLLQGGAAPPLPSATVVAVSRDDVTMCTKSTSYSFPAMMHLNVKMFGEAAVLVRYTGETVLVDDSGVTVEPLQQGATYYVLVTEEAVH</sequence>
<dbReference type="Gene3D" id="1.10.10.60">
    <property type="entry name" value="Homeodomain-like"/>
    <property type="match status" value="1"/>
</dbReference>
<keyword evidence="5 9" id="KW-0371">Homeobox</keyword>
<keyword evidence="6" id="KW-0804">Transcription</keyword>
<keyword evidence="14" id="KW-1185">Reference proteome</keyword>
<evidence type="ECO:0000256" key="9">
    <source>
        <dbReference type="PROSITE-ProRule" id="PRU00108"/>
    </source>
</evidence>
<feature type="compositionally biased region" description="Polar residues" evidence="11">
    <location>
        <begin position="51"/>
        <end position="63"/>
    </location>
</feature>
<feature type="compositionally biased region" description="Basic and acidic residues" evidence="11">
    <location>
        <begin position="68"/>
        <end position="77"/>
    </location>
</feature>
<evidence type="ECO:0000256" key="2">
    <source>
        <dbReference type="ARBA" id="ARBA00022473"/>
    </source>
</evidence>
<dbReference type="PROSITE" id="PS50071">
    <property type="entry name" value="HOMEOBOX_2"/>
    <property type="match status" value="1"/>
</dbReference>
<dbReference type="PANTHER" id="PTHR47288:SF2">
    <property type="entry name" value="WUSCHEL-RELATED HOMEOBOX 12"/>
    <property type="match status" value="1"/>
</dbReference>
<evidence type="ECO:0000256" key="1">
    <source>
        <dbReference type="ARBA" id="ARBA00004123"/>
    </source>
</evidence>
<evidence type="ECO:0000256" key="8">
    <source>
        <dbReference type="ARBA" id="ARBA00024040"/>
    </source>
</evidence>
<dbReference type="InterPro" id="IPR009057">
    <property type="entry name" value="Homeodomain-like_sf"/>
</dbReference>
<dbReference type="SMART" id="SM00389">
    <property type="entry name" value="HOX"/>
    <property type="match status" value="1"/>
</dbReference>
<dbReference type="SUPFAM" id="SSF46689">
    <property type="entry name" value="Homeodomain-like"/>
    <property type="match status" value="1"/>
</dbReference>
<evidence type="ECO:0000256" key="3">
    <source>
        <dbReference type="ARBA" id="ARBA00023015"/>
    </source>
</evidence>
<dbReference type="CDD" id="cd00086">
    <property type="entry name" value="homeodomain"/>
    <property type="match status" value="1"/>
</dbReference>
<dbReference type="GO" id="GO:0005634">
    <property type="term" value="C:nucleus"/>
    <property type="evidence" value="ECO:0007669"/>
    <property type="project" value="UniProtKB-SubCell"/>
</dbReference>
<keyword evidence="7 9" id="KW-0539">Nucleus</keyword>
<dbReference type="GO" id="GO:0050793">
    <property type="term" value="P:regulation of developmental process"/>
    <property type="evidence" value="ECO:0007669"/>
    <property type="project" value="InterPro"/>
</dbReference>